<dbReference type="GO" id="GO:0005102">
    <property type="term" value="F:signaling receptor binding"/>
    <property type="evidence" value="ECO:0007669"/>
    <property type="project" value="TreeGrafter"/>
</dbReference>
<evidence type="ECO:0000313" key="7">
    <source>
        <dbReference type="Proteomes" id="UP000694568"/>
    </source>
</evidence>
<evidence type="ECO:0000259" key="5">
    <source>
        <dbReference type="PROSITE" id="PS50835"/>
    </source>
</evidence>
<organism evidence="6 7">
    <name type="scientific">Sander lucioperca</name>
    <name type="common">Pike-perch</name>
    <name type="synonym">Perca lucioperca</name>
    <dbReference type="NCBI Taxonomy" id="283035"/>
    <lineage>
        <taxon>Eukaryota</taxon>
        <taxon>Metazoa</taxon>
        <taxon>Chordata</taxon>
        <taxon>Craniata</taxon>
        <taxon>Vertebrata</taxon>
        <taxon>Euteleostomi</taxon>
        <taxon>Actinopterygii</taxon>
        <taxon>Neopterygii</taxon>
        <taxon>Teleostei</taxon>
        <taxon>Neoteleostei</taxon>
        <taxon>Acanthomorphata</taxon>
        <taxon>Eupercaria</taxon>
        <taxon>Perciformes</taxon>
        <taxon>Percoidei</taxon>
        <taxon>Percidae</taxon>
        <taxon>Luciopercinae</taxon>
        <taxon>Sander</taxon>
    </lineage>
</organism>
<dbReference type="GeneTree" id="ENSGT01010000228626"/>
<dbReference type="GO" id="GO:0009897">
    <property type="term" value="C:external side of plasma membrane"/>
    <property type="evidence" value="ECO:0007669"/>
    <property type="project" value="TreeGrafter"/>
</dbReference>
<dbReference type="InterPro" id="IPR036179">
    <property type="entry name" value="Ig-like_dom_sf"/>
</dbReference>
<keyword evidence="4" id="KW-1133">Transmembrane helix</keyword>
<dbReference type="InterPro" id="IPR013783">
    <property type="entry name" value="Ig-like_fold"/>
</dbReference>
<evidence type="ECO:0000256" key="4">
    <source>
        <dbReference type="SAM" id="Phobius"/>
    </source>
</evidence>
<protein>
    <recommendedName>
        <fullName evidence="5">Ig-like domain-containing protein</fullName>
    </recommendedName>
</protein>
<dbReference type="GO" id="GO:0001817">
    <property type="term" value="P:regulation of cytokine production"/>
    <property type="evidence" value="ECO:0007669"/>
    <property type="project" value="TreeGrafter"/>
</dbReference>
<dbReference type="PANTHER" id="PTHR24100">
    <property type="entry name" value="BUTYROPHILIN"/>
    <property type="match status" value="1"/>
</dbReference>
<dbReference type="Ensembl" id="ENSSLUT00000048739.1">
    <property type="protein sequence ID" value="ENSSLUP00000047293.1"/>
    <property type="gene ID" value="ENSSLUG00000020818.1"/>
</dbReference>
<dbReference type="InterPro" id="IPR013106">
    <property type="entry name" value="Ig_V-set"/>
</dbReference>
<dbReference type="GO" id="GO:0050852">
    <property type="term" value="P:T cell receptor signaling pathway"/>
    <property type="evidence" value="ECO:0007669"/>
    <property type="project" value="TreeGrafter"/>
</dbReference>
<feature type="transmembrane region" description="Helical" evidence="4">
    <location>
        <begin position="21"/>
        <end position="41"/>
    </location>
</feature>
<proteinExistence type="predicted"/>
<dbReference type="InterPro" id="IPR050504">
    <property type="entry name" value="IgSF_BTN/MOG"/>
</dbReference>
<name>A0A8D0A3W9_SANLU</name>
<keyword evidence="3" id="KW-0393">Immunoglobulin domain</keyword>
<dbReference type="SMART" id="SM00406">
    <property type="entry name" value="IGv"/>
    <property type="match status" value="1"/>
</dbReference>
<dbReference type="Gene3D" id="2.60.40.10">
    <property type="entry name" value="Immunoglobulins"/>
    <property type="match status" value="1"/>
</dbReference>
<evidence type="ECO:0000313" key="6">
    <source>
        <dbReference type="Ensembl" id="ENSSLUP00000047293.1"/>
    </source>
</evidence>
<feature type="domain" description="Ig-like" evidence="5">
    <location>
        <begin position="33"/>
        <end position="136"/>
    </location>
</feature>
<keyword evidence="4" id="KW-0812">Transmembrane</keyword>
<reference evidence="6" key="1">
    <citation type="submission" date="2025-08" db="UniProtKB">
        <authorList>
            <consortium name="Ensembl"/>
        </authorList>
    </citation>
    <scope>IDENTIFICATION</scope>
</reference>
<dbReference type="InterPro" id="IPR003599">
    <property type="entry name" value="Ig_sub"/>
</dbReference>
<evidence type="ECO:0000256" key="1">
    <source>
        <dbReference type="ARBA" id="ARBA00004370"/>
    </source>
</evidence>
<dbReference type="InterPro" id="IPR007110">
    <property type="entry name" value="Ig-like_dom"/>
</dbReference>
<dbReference type="AlphaFoldDB" id="A0A8D0A3W9"/>
<keyword evidence="7" id="KW-1185">Reference proteome</keyword>
<comment type="subcellular location">
    <subcellularLocation>
        <location evidence="1">Membrane</location>
    </subcellularLocation>
</comment>
<dbReference type="Pfam" id="PF07686">
    <property type="entry name" value="V-set"/>
    <property type="match status" value="1"/>
</dbReference>
<accession>A0A8D0A3W9</accession>
<dbReference type="PROSITE" id="PS50835">
    <property type="entry name" value="IG_LIKE"/>
    <property type="match status" value="1"/>
</dbReference>
<dbReference type="Proteomes" id="UP000694568">
    <property type="component" value="Unplaced"/>
</dbReference>
<dbReference type="SMART" id="SM00409">
    <property type="entry name" value="IG"/>
    <property type="match status" value="1"/>
</dbReference>
<reference evidence="6" key="2">
    <citation type="submission" date="2025-09" db="UniProtKB">
        <authorList>
            <consortium name="Ensembl"/>
        </authorList>
    </citation>
    <scope>IDENTIFICATION</scope>
</reference>
<evidence type="ECO:0000256" key="2">
    <source>
        <dbReference type="ARBA" id="ARBA00023136"/>
    </source>
</evidence>
<evidence type="ECO:0000256" key="3">
    <source>
        <dbReference type="ARBA" id="ARBA00023319"/>
    </source>
</evidence>
<sequence length="202" mass="23291">FILYRDLLQGHTCRELLKQHYFLLLIVVFNCFSDVIVVTVHPGDNATLPCRAVDHSISVVEWIRPDLEPDIVLLYRDGHLDPSFQHPSFKGRVDLVDRHLKDRDVSLILKNVSRHDRGTYECLVITGDSRRTKRYTDSVPIRIIRTILSLHFCTDFKILLFVFKCLHGLAPQYLSNLLVPYTPSRSLRSADQALVVVPQDQT</sequence>
<keyword evidence="2 4" id="KW-0472">Membrane</keyword>
<dbReference type="SUPFAM" id="SSF48726">
    <property type="entry name" value="Immunoglobulin"/>
    <property type="match status" value="1"/>
</dbReference>
<dbReference type="PANTHER" id="PTHR24100:SF151">
    <property type="entry name" value="ICOS LIGAND"/>
    <property type="match status" value="1"/>
</dbReference>